<feature type="compositionally biased region" description="Polar residues" evidence="1">
    <location>
        <begin position="116"/>
        <end position="129"/>
    </location>
</feature>
<dbReference type="Proteomes" id="UP000246050">
    <property type="component" value="Unassembled WGS sequence"/>
</dbReference>
<dbReference type="EMBL" id="QGKS01000289">
    <property type="protein sequence ID" value="PWR12473.1"/>
    <property type="molecule type" value="Genomic_DNA"/>
</dbReference>
<organism evidence="2 3">
    <name type="scientific">Micromonospora sicca</name>
    <dbReference type="NCBI Taxonomy" id="2202420"/>
    <lineage>
        <taxon>Bacteria</taxon>
        <taxon>Bacillati</taxon>
        <taxon>Actinomycetota</taxon>
        <taxon>Actinomycetes</taxon>
        <taxon>Micromonosporales</taxon>
        <taxon>Micromonosporaceae</taxon>
        <taxon>Micromonospora</taxon>
    </lineage>
</organism>
<proteinExistence type="predicted"/>
<comment type="caution">
    <text evidence="2">The sequence shown here is derived from an EMBL/GenBank/DDBJ whole genome shotgun (WGS) entry which is preliminary data.</text>
</comment>
<dbReference type="AlphaFoldDB" id="A0A317DI43"/>
<gene>
    <name evidence="2" type="ORF">DKT69_23815</name>
</gene>
<name>A0A317DI43_9ACTN</name>
<accession>A0A317DI43</accession>
<protein>
    <submittedName>
        <fullName evidence="2">Uncharacterized protein</fullName>
    </submittedName>
</protein>
<evidence type="ECO:0000256" key="1">
    <source>
        <dbReference type="SAM" id="MobiDB-lite"/>
    </source>
</evidence>
<sequence length="129" mass="13409">MLALVGCLGLAATVPTVRRAISPRAAPAPLPLHVTGPRYDQFIVDLDRPGRYAVWATRPTTAPDRDRCRTTGPDGRAVPSTEPGRVGSGPRSRPTTPGGPGWPASTPRPPAGTRSPAGSTPTRPASSTR</sequence>
<feature type="region of interest" description="Disordered" evidence="1">
    <location>
        <begin position="57"/>
        <end position="129"/>
    </location>
</feature>
<evidence type="ECO:0000313" key="2">
    <source>
        <dbReference type="EMBL" id="PWR12473.1"/>
    </source>
</evidence>
<evidence type="ECO:0000313" key="3">
    <source>
        <dbReference type="Proteomes" id="UP000246050"/>
    </source>
</evidence>
<reference evidence="2 3" key="1">
    <citation type="submission" date="2018-05" db="EMBL/GenBank/DDBJ databases">
        <title>Micromonosporas from Atacama Desert.</title>
        <authorList>
            <person name="Carro L."/>
            <person name="Golinska P."/>
            <person name="Klenk H.-P."/>
            <person name="Goodfellow M."/>
        </authorList>
    </citation>
    <scope>NUCLEOTIDE SEQUENCE [LARGE SCALE GENOMIC DNA]</scope>
    <source>
        <strain evidence="2 3">4G51</strain>
    </source>
</reference>